<keyword evidence="2" id="KW-0235">DNA replication</keyword>
<organism evidence="9">
    <name type="scientific">marine metagenome</name>
    <dbReference type="NCBI Taxonomy" id="408172"/>
    <lineage>
        <taxon>unclassified sequences</taxon>
        <taxon>metagenomes</taxon>
        <taxon>ecological metagenomes</taxon>
    </lineage>
</organism>
<evidence type="ECO:0000256" key="4">
    <source>
        <dbReference type="ARBA" id="ARBA00022763"/>
    </source>
</evidence>
<keyword evidence="7" id="KW-0520">NAD</keyword>
<evidence type="ECO:0000313" key="9">
    <source>
        <dbReference type="EMBL" id="SVB03786.1"/>
    </source>
</evidence>
<gene>
    <name evidence="9" type="ORF">METZ01_LOCUS156640</name>
</gene>
<dbReference type="Gene3D" id="1.10.287.610">
    <property type="entry name" value="Helix hairpin bin"/>
    <property type="match status" value="1"/>
</dbReference>
<keyword evidence="5" id="KW-0862">Zinc</keyword>
<evidence type="ECO:0000256" key="7">
    <source>
        <dbReference type="ARBA" id="ARBA00023027"/>
    </source>
</evidence>
<dbReference type="SUPFAM" id="SSF56091">
    <property type="entry name" value="DNA ligase/mRNA capping enzyme, catalytic domain"/>
    <property type="match status" value="1"/>
</dbReference>
<proteinExistence type="predicted"/>
<keyword evidence="8" id="KW-0234">DNA repair</keyword>
<keyword evidence="1" id="KW-0436">Ligase</keyword>
<evidence type="ECO:0000256" key="3">
    <source>
        <dbReference type="ARBA" id="ARBA00022723"/>
    </source>
</evidence>
<protein>
    <submittedName>
        <fullName evidence="9">Uncharacterized protein</fullName>
    </submittedName>
</protein>
<evidence type="ECO:0000256" key="6">
    <source>
        <dbReference type="ARBA" id="ARBA00022842"/>
    </source>
</evidence>
<evidence type="ECO:0000256" key="8">
    <source>
        <dbReference type="ARBA" id="ARBA00023204"/>
    </source>
</evidence>
<keyword evidence="3" id="KW-0479">Metal-binding</keyword>
<dbReference type="FunFam" id="1.10.287.610:FF:000002">
    <property type="entry name" value="DNA ligase"/>
    <property type="match status" value="1"/>
</dbReference>
<evidence type="ECO:0000256" key="5">
    <source>
        <dbReference type="ARBA" id="ARBA00022833"/>
    </source>
</evidence>
<name>A0A382AQM4_9ZZZZ</name>
<dbReference type="GO" id="GO:0006281">
    <property type="term" value="P:DNA repair"/>
    <property type="evidence" value="ECO:0007669"/>
    <property type="project" value="UniProtKB-KW"/>
</dbReference>
<keyword evidence="4" id="KW-0227">DNA damage</keyword>
<dbReference type="GO" id="GO:0016874">
    <property type="term" value="F:ligase activity"/>
    <property type="evidence" value="ECO:0007669"/>
    <property type="project" value="UniProtKB-KW"/>
</dbReference>
<keyword evidence="6" id="KW-0460">Magnesium</keyword>
<dbReference type="GO" id="GO:0006260">
    <property type="term" value="P:DNA replication"/>
    <property type="evidence" value="ECO:0007669"/>
    <property type="project" value="UniProtKB-KW"/>
</dbReference>
<sequence length="95" mass="11041">MTPPERIEKLRQTIRDHDHRYHVLTHPIISDYEYDFLMKELQDLEAENPHLLTSDSPSQRVGGEPISSFPVVRHPVPMLSISNTYATDEILGFDR</sequence>
<evidence type="ECO:0000256" key="1">
    <source>
        <dbReference type="ARBA" id="ARBA00022598"/>
    </source>
</evidence>
<feature type="non-terminal residue" evidence="9">
    <location>
        <position position="95"/>
    </location>
</feature>
<evidence type="ECO:0000256" key="2">
    <source>
        <dbReference type="ARBA" id="ARBA00022705"/>
    </source>
</evidence>
<dbReference type="GO" id="GO:0046872">
    <property type="term" value="F:metal ion binding"/>
    <property type="evidence" value="ECO:0007669"/>
    <property type="project" value="UniProtKB-KW"/>
</dbReference>
<accession>A0A382AQM4</accession>
<dbReference type="EMBL" id="UINC01026402">
    <property type="protein sequence ID" value="SVB03786.1"/>
    <property type="molecule type" value="Genomic_DNA"/>
</dbReference>
<reference evidence="9" key="1">
    <citation type="submission" date="2018-05" db="EMBL/GenBank/DDBJ databases">
        <authorList>
            <person name="Lanie J.A."/>
            <person name="Ng W.-L."/>
            <person name="Kazmierczak K.M."/>
            <person name="Andrzejewski T.M."/>
            <person name="Davidsen T.M."/>
            <person name="Wayne K.J."/>
            <person name="Tettelin H."/>
            <person name="Glass J.I."/>
            <person name="Rusch D."/>
            <person name="Podicherti R."/>
            <person name="Tsui H.-C.T."/>
            <person name="Winkler M.E."/>
        </authorList>
    </citation>
    <scope>NUCLEOTIDE SEQUENCE</scope>
</reference>
<dbReference type="AlphaFoldDB" id="A0A382AQM4"/>